<gene>
    <name evidence="1" type="ORF">KUC_2355</name>
</gene>
<reference evidence="1 2" key="1">
    <citation type="submission" date="2011-10" db="EMBL/GenBank/DDBJ databases">
        <authorList>
            <person name="Quillaguamn J."/>
            <person name="Guzmn D."/>
            <person name="Balderrama-Subieta A."/>
            <person name="Cardona-Ortuo C."/>
            <person name="Guevara-Martnez M."/>
            <person name="Callisaya-Quispe N."/>
        </authorList>
    </citation>
    <scope>NUCLEOTIDE SEQUENCE [LARGE SCALE GENOMIC DNA]</scope>
    <source>
        <strain evidence="1 2">LC1</strain>
    </source>
</reference>
<proteinExistence type="predicted"/>
<organism evidence="1 2">
    <name type="scientific">Vreelandella boliviensis LC1</name>
    <dbReference type="NCBI Taxonomy" id="1072583"/>
    <lineage>
        <taxon>Bacteria</taxon>
        <taxon>Pseudomonadati</taxon>
        <taxon>Pseudomonadota</taxon>
        <taxon>Gammaproteobacteria</taxon>
        <taxon>Oceanospirillales</taxon>
        <taxon>Halomonadaceae</taxon>
        <taxon>Vreelandella</taxon>
    </lineage>
</organism>
<evidence type="ECO:0000313" key="1">
    <source>
        <dbReference type="EMBL" id="EHJ92407.1"/>
    </source>
</evidence>
<evidence type="ECO:0000313" key="2">
    <source>
        <dbReference type="Proteomes" id="UP000005756"/>
    </source>
</evidence>
<dbReference type="EMBL" id="JH393258">
    <property type="protein sequence ID" value="EHJ92407.1"/>
    <property type="molecule type" value="Genomic_DNA"/>
</dbReference>
<protein>
    <submittedName>
        <fullName evidence="1">Uncharacterized protein</fullName>
    </submittedName>
</protein>
<sequence length="55" mass="6052">MFYTLPRKNVIKRDHATQTPHAAKKLCSMPATVYLAEKMGALLGRGALLQRAVPS</sequence>
<dbReference type="AlphaFoldDB" id="A0A7U9GG45"/>
<dbReference type="Proteomes" id="UP000005756">
    <property type="component" value="Unassembled WGS sequence"/>
</dbReference>
<accession>A0A7U9GG45</accession>
<name>A0A7U9GG45_9GAMM</name>